<keyword evidence="3" id="KW-1185">Reference proteome</keyword>
<gene>
    <name evidence="2" type="ORF">M9458_052973</name>
</gene>
<comment type="caution">
    <text evidence="2">The sequence shown here is derived from an EMBL/GenBank/DDBJ whole genome shotgun (WGS) entry which is preliminary data.</text>
</comment>
<dbReference type="EMBL" id="JAMKFB020000228">
    <property type="protein sequence ID" value="KAL0151747.1"/>
    <property type="molecule type" value="Genomic_DNA"/>
</dbReference>
<protein>
    <submittedName>
        <fullName evidence="2">Uncharacterized protein</fullName>
    </submittedName>
</protein>
<feature type="non-terminal residue" evidence="2">
    <location>
        <position position="1"/>
    </location>
</feature>
<evidence type="ECO:0000256" key="1">
    <source>
        <dbReference type="SAM" id="MobiDB-lite"/>
    </source>
</evidence>
<dbReference type="Proteomes" id="UP001529510">
    <property type="component" value="Unassembled WGS sequence"/>
</dbReference>
<accession>A0ABD0MRI2</accession>
<evidence type="ECO:0000313" key="2">
    <source>
        <dbReference type="EMBL" id="KAL0151747.1"/>
    </source>
</evidence>
<feature type="region of interest" description="Disordered" evidence="1">
    <location>
        <begin position="1"/>
        <end position="28"/>
    </location>
</feature>
<feature type="compositionally biased region" description="Basic and acidic residues" evidence="1">
    <location>
        <begin position="15"/>
        <end position="27"/>
    </location>
</feature>
<dbReference type="AlphaFoldDB" id="A0ABD0MRI2"/>
<reference evidence="2 3" key="1">
    <citation type="submission" date="2024-05" db="EMBL/GenBank/DDBJ databases">
        <title>Genome sequencing and assembly of Indian major carp, Cirrhinus mrigala (Hamilton, 1822).</title>
        <authorList>
            <person name="Mohindra V."/>
            <person name="Chowdhury L.M."/>
            <person name="Lal K."/>
            <person name="Jena J.K."/>
        </authorList>
    </citation>
    <scope>NUCLEOTIDE SEQUENCE [LARGE SCALE GENOMIC DNA]</scope>
    <source>
        <strain evidence="2">CM1030</strain>
        <tissue evidence="2">Blood</tissue>
    </source>
</reference>
<evidence type="ECO:0000313" key="3">
    <source>
        <dbReference type="Proteomes" id="UP001529510"/>
    </source>
</evidence>
<sequence>DVGALNDVTIGSLTSRDERSDEVTKEEESGDDSLFYAQCANSCAALAITTRQAALFVLSKHKRGDQKVGDYAHDKQH</sequence>
<name>A0ABD0MRI2_CIRMR</name>
<proteinExistence type="predicted"/>
<organism evidence="2 3">
    <name type="scientific">Cirrhinus mrigala</name>
    <name type="common">Mrigala</name>
    <dbReference type="NCBI Taxonomy" id="683832"/>
    <lineage>
        <taxon>Eukaryota</taxon>
        <taxon>Metazoa</taxon>
        <taxon>Chordata</taxon>
        <taxon>Craniata</taxon>
        <taxon>Vertebrata</taxon>
        <taxon>Euteleostomi</taxon>
        <taxon>Actinopterygii</taxon>
        <taxon>Neopterygii</taxon>
        <taxon>Teleostei</taxon>
        <taxon>Ostariophysi</taxon>
        <taxon>Cypriniformes</taxon>
        <taxon>Cyprinidae</taxon>
        <taxon>Labeoninae</taxon>
        <taxon>Labeonini</taxon>
        <taxon>Cirrhinus</taxon>
    </lineage>
</organism>